<protein>
    <submittedName>
        <fullName evidence="1">Uncharacterized protein</fullName>
    </submittedName>
</protein>
<reference evidence="1 2" key="1">
    <citation type="submission" date="2023-04" db="EMBL/GenBank/DDBJ databases">
        <title>Genome of Basidiobolus ranarum AG-B5.</title>
        <authorList>
            <person name="Stajich J.E."/>
            <person name="Carter-House D."/>
            <person name="Gryganskyi A."/>
        </authorList>
    </citation>
    <scope>NUCLEOTIDE SEQUENCE [LARGE SCALE GENOMIC DNA]</scope>
    <source>
        <strain evidence="1 2">AG-B5</strain>
    </source>
</reference>
<sequence>MGLYEWISFKEPSNKDLVCYHIEGFLDCAYFHNAVELGDKVSAHTKRTNSRDTVKMEVKVHPKSQWNDRIQQLKEKVPGSQEHRTSPFIYEGCSTTLKFIGGYTDFFKLVQERHK</sequence>
<accession>A0ABR2WW90</accession>
<proteinExistence type="predicted"/>
<evidence type="ECO:0000313" key="1">
    <source>
        <dbReference type="EMBL" id="KAK9765792.1"/>
    </source>
</evidence>
<comment type="caution">
    <text evidence="1">The sequence shown here is derived from an EMBL/GenBank/DDBJ whole genome shotgun (WGS) entry which is preliminary data.</text>
</comment>
<keyword evidence="2" id="KW-1185">Reference proteome</keyword>
<gene>
    <name evidence="1" type="ORF">K7432_005579</name>
</gene>
<dbReference type="Proteomes" id="UP001479436">
    <property type="component" value="Unassembled WGS sequence"/>
</dbReference>
<organism evidence="1 2">
    <name type="scientific">Basidiobolus ranarum</name>
    <dbReference type="NCBI Taxonomy" id="34480"/>
    <lineage>
        <taxon>Eukaryota</taxon>
        <taxon>Fungi</taxon>
        <taxon>Fungi incertae sedis</taxon>
        <taxon>Zoopagomycota</taxon>
        <taxon>Entomophthoromycotina</taxon>
        <taxon>Basidiobolomycetes</taxon>
        <taxon>Basidiobolales</taxon>
        <taxon>Basidiobolaceae</taxon>
        <taxon>Basidiobolus</taxon>
    </lineage>
</organism>
<dbReference type="EMBL" id="JASJQH010000224">
    <property type="protein sequence ID" value="KAK9765792.1"/>
    <property type="molecule type" value="Genomic_DNA"/>
</dbReference>
<evidence type="ECO:0000313" key="2">
    <source>
        <dbReference type="Proteomes" id="UP001479436"/>
    </source>
</evidence>
<name>A0ABR2WW90_9FUNG</name>